<dbReference type="GO" id="GO:0007165">
    <property type="term" value="P:signal transduction"/>
    <property type="evidence" value="ECO:0007669"/>
    <property type="project" value="UniProtKB-KW"/>
</dbReference>
<evidence type="ECO:0000256" key="7">
    <source>
        <dbReference type="ARBA" id="ARBA00023136"/>
    </source>
</evidence>
<feature type="transmembrane region" description="Helical" evidence="10">
    <location>
        <begin position="131"/>
        <end position="147"/>
    </location>
</feature>
<comment type="subcellular location">
    <subcellularLocation>
        <location evidence="1 10">Cell membrane</location>
        <topology evidence="1 10">Multi-pass membrane protein</topology>
    </subcellularLocation>
</comment>
<dbReference type="Pfam" id="PF02949">
    <property type="entry name" value="7tm_6"/>
    <property type="match status" value="1"/>
</dbReference>
<evidence type="ECO:0000256" key="6">
    <source>
        <dbReference type="ARBA" id="ARBA00022989"/>
    </source>
</evidence>
<evidence type="ECO:0000256" key="4">
    <source>
        <dbReference type="ARBA" id="ARBA00022692"/>
    </source>
</evidence>
<evidence type="ECO:0000256" key="3">
    <source>
        <dbReference type="ARBA" id="ARBA00022606"/>
    </source>
</evidence>
<keyword evidence="6 10" id="KW-1133">Transmembrane helix</keyword>
<evidence type="ECO:0000256" key="1">
    <source>
        <dbReference type="ARBA" id="ARBA00004651"/>
    </source>
</evidence>
<keyword evidence="2" id="KW-1003">Cell membrane</keyword>
<dbReference type="GO" id="GO:0005549">
    <property type="term" value="F:odorant binding"/>
    <property type="evidence" value="ECO:0007669"/>
    <property type="project" value="InterPro"/>
</dbReference>
<feature type="transmembrane region" description="Helical" evidence="10">
    <location>
        <begin position="319"/>
        <end position="340"/>
    </location>
</feature>
<dbReference type="AlphaFoldDB" id="A0A6M3YRW4"/>
<reference evidence="11" key="1">
    <citation type="submission" date="2020-04" db="EMBL/GenBank/DDBJ databases">
        <authorList>
            <person name="Liu X.-L."/>
        </authorList>
    </citation>
    <scope>NUCLEOTIDE SEQUENCE</scope>
</reference>
<dbReference type="PANTHER" id="PTHR21137">
    <property type="entry name" value="ODORANT RECEPTOR"/>
    <property type="match status" value="1"/>
</dbReference>
<keyword evidence="5 10" id="KW-0552">Olfaction</keyword>
<keyword evidence="9 10" id="KW-0807">Transducer</keyword>
<dbReference type="PANTHER" id="PTHR21137:SF35">
    <property type="entry name" value="ODORANT RECEPTOR 19A-RELATED"/>
    <property type="match status" value="1"/>
</dbReference>
<feature type="transmembrane region" description="Helical" evidence="10">
    <location>
        <begin position="294"/>
        <end position="313"/>
    </location>
</feature>
<feature type="transmembrane region" description="Helical" evidence="10">
    <location>
        <begin position="269"/>
        <end position="287"/>
    </location>
</feature>
<sequence length="389" mass="45742">MIKWILNYLHDPRYPSLCIILNYFKFFIIWEPSHTPRQRVVYRTILTCYMITHIGHFIYLPISGQPFYYFMILLKQGVFQMAVFKLFNIMRHIADWRRLMDRMSQLENEQLRDPHLQPIVTRYIKHGQKCIMAYWAMSIAITNWIYGRNVYSTVKRMETYGELDPDDVGYFWLWPTGLYSGRWKVYSYVLWQLFYGICSNIYVNGWDGLCVAMMILLAGQVEVLCEMFKRALDTDDDEEQEKNLVNCYKRYVELLKAHNLCNSMMSPVLFVYLLFASINLALILYSVDSLETSGVFLAATLFGGLMVQLFFYYWHGHQIIYQSSVVSASVYASAWVAASARVRRRVFLMSATTDRRLVFHAGPFNEVSLTTFVAIVKTSYSFYKLMSST</sequence>
<dbReference type="EMBL" id="MT418915">
    <property type="protein sequence ID" value="QJI54826.1"/>
    <property type="molecule type" value="mRNA"/>
</dbReference>
<dbReference type="GO" id="GO:0005886">
    <property type="term" value="C:plasma membrane"/>
    <property type="evidence" value="ECO:0007669"/>
    <property type="project" value="UniProtKB-SubCell"/>
</dbReference>
<organism evidence="11">
    <name type="scientific">Plutella xylostella</name>
    <name type="common">Diamondback moth</name>
    <name type="synonym">Plutella maculipennis</name>
    <dbReference type="NCBI Taxonomy" id="51655"/>
    <lineage>
        <taxon>Eukaryota</taxon>
        <taxon>Metazoa</taxon>
        <taxon>Ecdysozoa</taxon>
        <taxon>Arthropoda</taxon>
        <taxon>Hexapoda</taxon>
        <taxon>Insecta</taxon>
        <taxon>Pterygota</taxon>
        <taxon>Neoptera</taxon>
        <taxon>Endopterygota</taxon>
        <taxon>Lepidoptera</taxon>
        <taxon>Glossata</taxon>
        <taxon>Ditrysia</taxon>
        <taxon>Yponomeutoidea</taxon>
        <taxon>Plutellidae</taxon>
        <taxon>Plutella</taxon>
    </lineage>
</organism>
<comment type="caution">
    <text evidence="10">Lacks conserved residue(s) required for the propagation of feature annotation.</text>
</comment>
<keyword evidence="4 10" id="KW-0812">Transmembrane</keyword>
<feature type="transmembrane region" description="Helical" evidence="10">
    <location>
        <begin position="68"/>
        <end position="90"/>
    </location>
</feature>
<keyword evidence="7 10" id="KW-0472">Membrane</keyword>
<protein>
    <recommendedName>
        <fullName evidence="10">Odorant receptor</fullName>
    </recommendedName>
</protein>
<evidence type="ECO:0000256" key="5">
    <source>
        <dbReference type="ARBA" id="ARBA00022725"/>
    </source>
</evidence>
<evidence type="ECO:0000256" key="2">
    <source>
        <dbReference type="ARBA" id="ARBA00022475"/>
    </source>
</evidence>
<evidence type="ECO:0000313" key="11">
    <source>
        <dbReference type="EMBL" id="QJI54826.1"/>
    </source>
</evidence>
<evidence type="ECO:0000256" key="10">
    <source>
        <dbReference type="RuleBase" id="RU351113"/>
    </source>
</evidence>
<dbReference type="GO" id="GO:0004984">
    <property type="term" value="F:olfactory receptor activity"/>
    <property type="evidence" value="ECO:0007669"/>
    <property type="project" value="InterPro"/>
</dbReference>
<dbReference type="InterPro" id="IPR004117">
    <property type="entry name" value="7tm6_olfct_rcpt"/>
</dbReference>
<evidence type="ECO:0000256" key="9">
    <source>
        <dbReference type="ARBA" id="ARBA00023224"/>
    </source>
</evidence>
<feature type="transmembrane region" description="Helical" evidence="10">
    <location>
        <begin position="40"/>
        <end position="62"/>
    </location>
</feature>
<comment type="similarity">
    <text evidence="10">Belongs to the insect chemoreceptor superfamily. Heteromeric odorant receptor channel (TC 1.A.69) family.</text>
</comment>
<accession>A0A6M3YRW4</accession>
<keyword evidence="3 10" id="KW-0716">Sensory transduction</keyword>
<proteinExistence type="evidence at transcript level"/>
<keyword evidence="8 10" id="KW-0675">Receptor</keyword>
<evidence type="ECO:0000256" key="8">
    <source>
        <dbReference type="ARBA" id="ARBA00023170"/>
    </source>
</evidence>
<name>A0A6M3YRW4_PLUXY</name>